<evidence type="ECO:0000256" key="5">
    <source>
        <dbReference type="ARBA" id="ARBA00022737"/>
    </source>
</evidence>
<dbReference type="SUPFAM" id="SSF49562">
    <property type="entry name" value="C2 domain (Calcium/lipid-binding domain, CaLB)"/>
    <property type="match status" value="3"/>
</dbReference>
<dbReference type="RefSeq" id="XP_035663500.1">
    <property type="nucleotide sequence ID" value="XM_035807607.1"/>
</dbReference>
<dbReference type="InterPro" id="IPR000008">
    <property type="entry name" value="C2_dom"/>
</dbReference>
<gene>
    <name evidence="13 14 15 16" type="primary">LOC118407175</name>
</gene>
<dbReference type="GO" id="GO:0046928">
    <property type="term" value="P:regulation of neurotransmitter secretion"/>
    <property type="evidence" value="ECO:0000318"/>
    <property type="project" value="GO_Central"/>
</dbReference>
<dbReference type="InterPro" id="IPR035892">
    <property type="entry name" value="C2_domain_sf"/>
</dbReference>
<dbReference type="KEGG" id="bfo:118407175"/>
<reference evidence="12" key="1">
    <citation type="journal article" date="2020" name="Nat. Ecol. Evol.">
        <title>Deeply conserved synteny resolves early events in vertebrate evolution.</title>
        <authorList>
            <person name="Simakov O."/>
            <person name="Marletaz F."/>
            <person name="Yue J.X."/>
            <person name="O'Connell B."/>
            <person name="Jenkins J."/>
            <person name="Brandt A."/>
            <person name="Calef R."/>
            <person name="Tung C.H."/>
            <person name="Huang T.K."/>
            <person name="Schmutz J."/>
            <person name="Satoh N."/>
            <person name="Yu J.K."/>
            <person name="Putnam N.H."/>
            <person name="Green R.E."/>
            <person name="Rokhsar D.S."/>
        </authorList>
    </citation>
    <scope>NUCLEOTIDE SEQUENCE [LARGE SCALE GENOMIC DNA]</scope>
    <source>
        <strain evidence="12">S238N-H82</strain>
    </source>
</reference>
<evidence type="ECO:0000313" key="14">
    <source>
        <dbReference type="RefSeq" id="XP_035663500.1"/>
    </source>
</evidence>
<feature type="domain" description="C2" evidence="11">
    <location>
        <begin position="34"/>
        <end position="151"/>
    </location>
</feature>
<proteinExistence type="inferred from homology"/>
<reference evidence="13 14" key="2">
    <citation type="submission" date="2025-04" db="UniProtKB">
        <authorList>
            <consortium name="RefSeq"/>
        </authorList>
    </citation>
    <scope>IDENTIFICATION</scope>
    <source>
        <strain evidence="13 14">S238N-H82</strain>
        <tissue evidence="13 14">Testes</tissue>
    </source>
</reference>
<dbReference type="PROSITE" id="PS50004">
    <property type="entry name" value="C2"/>
    <property type="match status" value="3"/>
</dbReference>
<keyword evidence="8 10" id="KW-0472">Membrane</keyword>
<dbReference type="RefSeq" id="XP_035663493.1">
    <property type="nucleotide sequence ID" value="XM_035807600.1"/>
</dbReference>
<dbReference type="PANTHER" id="PTHR45911:SF4">
    <property type="entry name" value="MULTIPLE C2 AND TRANSMEMBRANE DOMAIN-CONTAINING PROTEIN"/>
    <property type="match status" value="1"/>
</dbReference>
<evidence type="ECO:0000256" key="4">
    <source>
        <dbReference type="ARBA" id="ARBA00022723"/>
    </source>
</evidence>
<organism evidence="12 13">
    <name type="scientific">Branchiostoma floridae</name>
    <name type="common">Florida lancelet</name>
    <name type="synonym">Amphioxus</name>
    <dbReference type="NCBI Taxonomy" id="7739"/>
    <lineage>
        <taxon>Eukaryota</taxon>
        <taxon>Metazoa</taxon>
        <taxon>Chordata</taxon>
        <taxon>Cephalochordata</taxon>
        <taxon>Leptocardii</taxon>
        <taxon>Amphioxiformes</taxon>
        <taxon>Branchiostomatidae</taxon>
        <taxon>Branchiostoma</taxon>
    </lineage>
</organism>
<comment type="similarity">
    <text evidence="2">Belongs to the MCTP family.</text>
</comment>
<keyword evidence="3 10" id="KW-0812">Transmembrane</keyword>
<dbReference type="Pfam" id="PF00168">
    <property type="entry name" value="C2"/>
    <property type="match status" value="3"/>
</dbReference>
<dbReference type="GO" id="GO:0005509">
    <property type="term" value="F:calcium ion binding"/>
    <property type="evidence" value="ECO:0000318"/>
    <property type="project" value="GO_Central"/>
</dbReference>
<keyword evidence="5" id="KW-0677">Repeat</keyword>
<keyword evidence="4" id="KW-0479">Metal-binding</keyword>
<accession>A0A9J7KKI9</accession>
<dbReference type="FunFam" id="2.60.40.150:FF:000050">
    <property type="entry name" value="Multiple C2 and transmembrane domain containing 1"/>
    <property type="match status" value="1"/>
</dbReference>
<dbReference type="Proteomes" id="UP000001554">
    <property type="component" value="Chromosome 2"/>
</dbReference>
<feature type="transmembrane region" description="Helical" evidence="10">
    <location>
        <begin position="695"/>
        <end position="723"/>
    </location>
</feature>
<feature type="domain" description="C2" evidence="11">
    <location>
        <begin position="379"/>
        <end position="500"/>
    </location>
</feature>
<sequence>MCLLDDGSTHDGQTHHLGTLAYLETEIGPPDKETDSIPRPTARSVRHQYDFFTLDVTLKEGRRLAIRDKCGTSDPYVKFKYDGKQVYKSRIVYKNLNPRWDETFSLPVDDVTKPLVVKVFDYDRGLQDDPMGHAYIDLASLLIDRKEEFKVDLEDPHVAEDLGYLLLDLTLVPKTSDEKEEFSRADRYFSLLDQLSLTYWKHKYLAKRNRLVETQRSMKAQIWSSVVSLVLIEGKGLLPMDDNGLSDPYCKFRLGNEKYKSKVAGKTLNPRWLEQFDLHMYDDQTSVLEISVWDKDVGSKDDFMGRCQVDLSELKREETHHIEKELEDGAGSVSFLLTITGHASHAHSPTCWGADGLHTHLGSAGNETITDLANYMPDPRERLEVQRRYSLLRSLRNLNDVGLLQVKVIKATGLLAADFGGKSDPFCVLELTNARLQTQTIYKTLNPEWGKVFTFQVKDIHSILEVSVYDEDRNKSAEFLGKVAIPLLRIKNGERKAFFLKDKKLRRRTKGSIVLEMEVIYNSVKASWRTFNPKEVKYLQMEQKFKRQILVRNLQRVSRLVMAVVNTGRFVKSCFEWESKTRSITAFIMYVLMVWNFELYMLPLVLLSIFFKYYIVRSVMEGRTDQQEVRADEEAEEEEQEEDEDDEERGKEKSKSFKEKLQAIQDVCQTVQNGLDEVASLGESVKNAFNWTVPFLSWLAVITLAIATVVLYFIPLRYLVLVWGINKFTKKLRNPNAIPNNELLDFLSRVPSDEELIDCKELKSDDTQQPSPKKKKTS</sequence>
<protein>
    <submittedName>
        <fullName evidence="13 14">Multiple C2 and transmembrane domain-containing protein 1-like isoform X1</fullName>
    </submittedName>
</protein>
<keyword evidence="12" id="KW-1185">Reference proteome</keyword>
<dbReference type="RefSeq" id="XP_035663507.1">
    <property type="nucleotide sequence ID" value="XM_035807614.1"/>
</dbReference>
<dbReference type="PRINTS" id="PR00360">
    <property type="entry name" value="C2DOMAIN"/>
</dbReference>
<evidence type="ECO:0000256" key="10">
    <source>
        <dbReference type="SAM" id="Phobius"/>
    </source>
</evidence>
<evidence type="ECO:0000256" key="6">
    <source>
        <dbReference type="ARBA" id="ARBA00022837"/>
    </source>
</evidence>
<feature type="transmembrane region" description="Helical" evidence="10">
    <location>
        <begin position="587"/>
        <end position="611"/>
    </location>
</feature>
<evidence type="ECO:0000313" key="16">
    <source>
        <dbReference type="RefSeq" id="XP_035663514.1"/>
    </source>
</evidence>
<evidence type="ECO:0000256" key="3">
    <source>
        <dbReference type="ARBA" id="ARBA00022692"/>
    </source>
</evidence>
<name>A0A9J7KKI9_BRAFL</name>
<dbReference type="CDD" id="cd08377">
    <property type="entry name" value="C2C_MCTP_PRT"/>
    <property type="match status" value="1"/>
</dbReference>
<dbReference type="GO" id="GO:0030672">
    <property type="term" value="C:synaptic vesicle membrane"/>
    <property type="evidence" value="ECO:0000318"/>
    <property type="project" value="GO_Central"/>
</dbReference>
<feature type="region of interest" description="Disordered" evidence="9">
    <location>
        <begin position="627"/>
        <end position="652"/>
    </location>
</feature>
<feature type="compositionally biased region" description="Acidic residues" evidence="9">
    <location>
        <begin position="633"/>
        <end position="647"/>
    </location>
</feature>
<dbReference type="GeneID" id="118407175"/>
<dbReference type="RefSeq" id="XP_035663514.1">
    <property type="nucleotide sequence ID" value="XM_035807621.1"/>
</dbReference>
<keyword evidence="6" id="KW-0106">Calcium</keyword>
<dbReference type="InterPro" id="IPR013583">
    <property type="entry name" value="MCTP_C"/>
</dbReference>
<dbReference type="FunFam" id="2.60.40.150:FF:000256">
    <property type="entry name" value="Predicted protein"/>
    <property type="match status" value="1"/>
</dbReference>
<dbReference type="OrthoDB" id="5973539at2759"/>
<evidence type="ECO:0000256" key="1">
    <source>
        <dbReference type="ARBA" id="ARBA00004141"/>
    </source>
</evidence>
<evidence type="ECO:0000313" key="13">
    <source>
        <dbReference type="RefSeq" id="XP_035663493.1"/>
    </source>
</evidence>
<dbReference type="CDD" id="cd08376">
    <property type="entry name" value="C2B_MCTP_PRT"/>
    <property type="match status" value="1"/>
</dbReference>
<feature type="domain" description="C2" evidence="11">
    <location>
        <begin position="207"/>
        <end position="326"/>
    </location>
</feature>
<evidence type="ECO:0000313" key="12">
    <source>
        <dbReference type="Proteomes" id="UP000001554"/>
    </source>
</evidence>
<comment type="subcellular location">
    <subcellularLocation>
        <location evidence="1">Membrane</location>
        <topology evidence="1">Multi-pass membrane protein</topology>
    </subcellularLocation>
</comment>
<dbReference type="Gene3D" id="2.60.40.150">
    <property type="entry name" value="C2 domain"/>
    <property type="match status" value="3"/>
</dbReference>
<evidence type="ECO:0000259" key="11">
    <source>
        <dbReference type="PROSITE" id="PS50004"/>
    </source>
</evidence>
<dbReference type="CDD" id="cd04042">
    <property type="entry name" value="C2A_MCTP_PRT"/>
    <property type="match status" value="1"/>
</dbReference>
<evidence type="ECO:0000256" key="8">
    <source>
        <dbReference type="ARBA" id="ARBA00023136"/>
    </source>
</evidence>
<evidence type="ECO:0000256" key="7">
    <source>
        <dbReference type="ARBA" id="ARBA00022989"/>
    </source>
</evidence>
<dbReference type="OMA" id="DCGPTLE"/>
<dbReference type="AlphaFoldDB" id="A0A9J7KKI9"/>
<evidence type="ECO:0000313" key="15">
    <source>
        <dbReference type="RefSeq" id="XP_035663507.1"/>
    </source>
</evidence>
<evidence type="ECO:0000256" key="2">
    <source>
        <dbReference type="ARBA" id="ARBA00007923"/>
    </source>
</evidence>
<keyword evidence="7 10" id="KW-1133">Transmembrane helix</keyword>
<dbReference type="SMART" id="SM00239">
    <property type="entry name" value="C2"/>
    <property type="match status" value="3"/>
</dbReference>
<dbReference type="Pfam" id="PF08372">
    <property type="entry name" value="PRT_C"/>
    <property type="match status" value="1"/>
</dbReference>
<dbReference type="PANTHER" id="PTHR45911">
    <property type="entry name" value="C2 DOMAIN-CONTAINING PROTEIN"/>
    <property type="match status" value="1"/>
</dbReference>
<dbReference type="FunFam" id="2.60.40.150:FF:000019">
    <property type="entry name" value="Multiple C2 and transmembrane domain-containing protein 2 isoform 1"/>
    <property type="match status" value="1"/>
</dbReference>
<evidence type="ECO:0000256" key="9">
    <source>
        <dbReference type="SAM" id="MobiDB-lite"/>
    </source>
</evidence>